<proteinExistence type="predicted"/>
<gene>
    <name evidence="2" type="ORF">BOKJ2_LOCUS12458</name>
</gene>
<keyword evidence="3" id="KW-1185">Reference proteome</keyword>
<dbReference type="EMBL" id="CAJFDH010000006">
    <property type="protein sequence ID" value="CAD5227998.1"/>
    <property type="molecule type" value="Genomic_DNA"/>
</dbReference>
<dbReference type="Proteomes" id="UP000783686">
    <property type="component" value="Unassembled WGS sequence"/>
</dbReference>
<keyword evidence="1" id="KW-0732">Signal</keyword>
<feature type="chain" id="PRO_5035595813" evidence="1">
    <location>
        <begin position="26"/>
        <end position="68"/>
    </location>
</feature>
<dbReference type="OrthoDB" id="10485203at2759"/>
<organism evidence="2 3">
    <name type="scientific">Bursaphelenchus okinawaensis</name>
    <dbReference type="NCBI Taxonomy" id="465554"/>
    <lineage>
        <taxon>Eukaryota</taxon>
        <taxon>Metazoa</taxon>
        <taxon>Ecdysozoa</taxon>
        <taxon>Nematoda</taxon>
        <taxon>Chromadorea</taxon>
        <taxon>Rhabditida</taxon>
        <taxon>Tylenchina</taxon>
        <taxon>Tylenchomorpha</taxon>
        <taxon>Aphelenchoidea</taxon>
        <taxon>Aphelenchoididae</taxon>
        <taxon>Bursaphelenchus</taxon>
    </lineage>
</organism>
<dbReference type="Proteomes" id="UP000614601">
    <property type="component" value="Unassembled WGS sequence"/>
</dbReference>
<evidence type="ECO:0000256" key="1">
    <source>
        <dbReference type="SAM" id="SignalP"/>
    </source>
</evidence>
<feature type="signal peptide" evidence="1">
    <location>
        <begin position="1"/>
        <end position="25"/>
    </location>
</feature>
<dbReference type="AlphaFoldDB" id="A0A811LM53"/>
<comment type="caution">
    <text evidence="2">The sequence shown here is derived from an EMBL/GenBank/DDBJ whole genome shotgun (WGS) entry which is preliminary data.</text>
</comment>
<dbReference type="EMBL" id="CAJFCW020000006">
    <property type="protein sequence ID" value="CAG9123970.1"/>
    <property type="molecule type" value="Genomic_DNA"/>
</dbReference>
<accession>A0A811LM53</accession>
<protein>
    <submittedName>
        <fullName evidence="2">Uncharacterized protein</fullName>
    </submittedName>
</protein>
<evidence type="ECO:0000313" key="3">
    <source>
        <dbReference type="Proteomes" id="UP000614601"/>
    </source>
</evidence>
<sequence>MAVQQIQRLFFIVAVLIISLVNVSAQGILGADPTASGTVLLAHGGELPPMSVYNSQPAAPYYNYGFFG</sequence>
<name>A0A811LM53_9BILA</name>
<evidence type="ECO:0000313" key="2">
    <source>
        <dbReference type="EMBL" id="CAD5227998.1"/>
    </source>
</evidence>
<reference evidence="2" key="1">
    <citation type="submission" date="2020-09" db="EMBL/GenBank/DDBJ databases">
        <authorList>
            <person name="Kikuchi T."/>
        </authorList>
    </citation>
    <scope>NUCLEOTIDE SEQUENCE</scope>
    <source>
        <strain evidence="2">SH1</strain>
    </source>
</reference>